<proteinExistence type="predicted"/>
<dbReference type="AlphaFoldDB" id="A0A0C9X3K8"/>
<evidence type="ECO:0000256" key="1">
    <source>
        <dbReference type="SAM" id="MobiDB-lite"/>
    </source>
</evidence>
<keyword evidence="3" id="KW-1185">Reference proteome</keyword>
<dbReference type="HOGENOM" id="CLU_1949172_0_0_1"/>
<gene>
    <name evidence="2" type="ORF">K443DRAFT_14669</name>
</gene>
<dbReference type="EMBL" id="KN839052">
    <property type="protein sequence ID" value="KIJ91122.1"/>
    <property type="molecule type" value="Genomic_DNA"/>
</dbReference>
<feature type="compositionally biased region" description="Pro residues" evidence="1">
    <location>
        <begin position="40"/>
        <end position="49"/>
    </location>
</feature>
<accession>A0A0C9X3K8</accession>
<feature type="compositionally biased region" description="Basic and acidic residues" evidence="1">
    <location>
        <begin position="1"/>
        <end position="15"/>
    </location>
</feature>
<dbReference type="Proteomes" id="UP000054477">
    <property type="component" value="Unassembled WGS sequence"/>
</dbReference>
<evidence type="ECO:0000313" key="2">
    <source>
        <dbReference type="EMBL" id="KIJ91122.1"/>
    </source>
</evidence>
<organism evidence="2 3">
    <name type="scientific">Laccaria amethystina LaAM-08-1</name>
    <dbReference type="NCBI Taxonomy" id="1095629"/>
    <lineage>
        <taxon>Eukaryota</taxon>
        <taxon>Fungi</taxon>
        <taxon>Dikarya</taxon>
        <taxon>Basidiomycota</taxon>
        <taxon>Agaricomycotina</taxon>
        <taxon>Agaricomycetes</taxon>
        <taxon>Agaricomycetidae</taxon>
        <taxon>Agaricales</taxon>
        <taxon>Agaricineae</taxon>
        <taxon>Hydnangiaceae</taxon>
        <taxon>Laccaria</taxon>
    </lineage>
</organism>
<reference evidence="3" key="2">
    <citation type="submission" date="2015-01" db="EMBL/GenBank/DDBJ databases">
        <title>Evolutionary Origins and Diversification of the Mycorrhizal Mutualists.</title>
        <authorList>
            <consortium name="DOE Joint Genome Institute"/>
            <consortium name="Mycorrhizal Genomics Consortium"/>
            <person name="Kohler A."/>
            <person name="Kuo A."/>
            <person name="Nagy L.G."/>
            <person name="Floudas D."/>
            <person name="Copeland A."/>
            <person name="Barry K.W."/>
            <person name="Cichocki N."/>
            <person name="Veneault-Fourrey C."/>
            <person name="LaButti K."/>
            <person name="Lindquist E.A."/>
            <person name="Lipzen A."/>
            <person name="Lundell T."/>
            <person name="Morin E."/>
            <person name="Murat C."/>
            <person name="Riley R."/>
            <person name="Ohm R."/>
            <person name="Sun H."/>
            <person name="Tunlid A."/>
            <person name="Henrissat B."/>
            <person name="Grigoriev I.V."/>
            <person name="Hibbett D.S."/>
            <person name="Martin F."/>
        </authorList>
    </citation>
    <scope>NUCLEOTIDE SEQUENCE [LARGE SCALE GENOMIC DNA]</scope>
    <source>
        <strain evidence="3">LaAM-08-1</strain>
    </source>
</reference>
<evidence type="ECO:0000313" key="3">
    <source>
        <dbReference type="Proteomes" id="UP000054477"/>
    </source>
</evidence>
<protein>
    <submittedName>
        <fullName evidence="2">Unplaced genomic scaffold K443scaffold_517, whole genome shotgun sequence</fullName>
    </submittedName>
</protein>
<name>A0A0C9X3K8_9AGAR</name>
<feature type="region of interest" description="Disordered" evidence="1">
    <location>
        <begin position="1"/>
        <end position="60"/>
    </location>
</feature>
<sequence length="129" mass="14459">MAPKPTGDRKRDKIMKFLHLRPETPQSTESSIDIAATQPPTTPLPPPPWAGNIEPPVLNHHDVESTSTKLEKVFAKSKSFKKDMAILSIAYTLQESSELKRLIHLIVIIPRGPKDLKNYTGSVNLFKHL</sequence>
<reference evidence="2 3" key="1">
    <citation type="submission" date="2014-04" db="EMBL/GenBank/DDBJ databases">
        <authorList>
            <consortium name="DOE Joint Genome Institute"/>
            <person name="Kuo A."/>
            <person name="Kohler A."/>
            <person name="Nagy L.G."/>
            <person name="Floudas D."/>
            <person name="Copeland A."/>
            <person name="Barry K.W."/>
            <person name="Cichocki N."/>
            <person name="Veneault-Fourrey C."/>
            <person name="LaButti K."/>
            <person name="Lindquist E.A."/>
            <person name="Lipzen A."/>
            <person name="Lundell T."/>
            <person name="Morin E."/>
            <person name="Murat C."/>
            <person name="Sun H."/>
            <person name="Tunlid A."/>
            <person name="Henrissat B."/>
            <person name="Grigoriev I.V."/>
            <person name="Hibbett D.S."/>
            <person name="Martin F."/>
            <person name="Nordberg H.P."/>
            <person name="Cantor M.N."/>
            <person name="Hua S.X."/>
        </authorList>
    </citation>
    <scope>NUCLEOTIDE SEQUENCE [LARGE SCALE GENOMIC DNA]</scope>
    <source>
        <strain evidence="2 3">LaAM-08-1</strain>
    </source>
</reference>